<name>A0A7N0V0N8_KALFE</name>
<sequence length="112" mass="12910">MVEVDFFARRQTRVERCKFRMHLDKLGEFQKVQHILVQYVVVAPQLFLSNHTITSTPIVITTITVKSGISIHMISYTSFKDFHFEKALISCTSVVSIIISTINFSHNDIYTT</sequence>
<organism evidence="1 2">
    <name type="scientific">Kalanchoe fedtschenkoi</name>
    <name type="common">Lavender scallops</name>
    <name type="synonym">South American air plant</name>
    <dbReference type="NCBI Taxonomy" id="63787"/>
    <lineage>
        <taxon>Eukaryota</taxon>
        <taxon>Viridiplantae</taxon>
        <taxon>Streptophyta</taxon>
        <taxon>Embryophyta</taxon>
        <taxon>Tracheophyta</taxon>
        <taxon>Spermatophyta</taxon>
        <taxon>Magnoliopsida</taxon>
        <taxon>eudicotyledons</taxon>
        <taxon>Gunneridae</taxon>
        <taxon>Pentapetalae</taxon>
        <taxon>Saxifragales</taxon>
        <taxon>Crassulaceae</taxon>
        <taxon>Kalanchoe</taxon>
    </lineage>
</organism>
<evidence type="ECO:0000313" key="2">
    <source>
        <dbReference type="Proteomes" id="UP000594263"/>
    </source>
</evidence>
<reference evidence="1" key="1">
    <citation type="submission" date="2021-01" db="UniProtKB">
        <authorList>
            <consortium name="EnsemblPlants"/>
        </authorList>
    </citation>
    <scope>IDENTIFICATION</scope>
</reference>
<proteinExistence type="predicted"/>
<keyword evidence="2" id="KW-1185">Reference proteome</keyword>
<protein>
    <submittedName>
        <fullName evidence="1">Uncharacterized protein</fullName>
    </submittedName>
</protein>
<evidence type="ECO:0000313" key="1">
    <source>
        <dbReference type="EnsemblPlants" id="Kaladp0093s0171.1.v1.1"/>
    </source>
</evidence>
<dbReference type="Proteomes" id="UP000594263">
    <property type="component" value="Unplaced"/>
</dbReference>
<dbReference type="Gramene" id="Kaladp0093s0171.1.v1.1">
    <property type="protein sequence ID" value="Kaladp0093s0171.1.v1.1"/>
    <property type="gene ID" value="Kaladp0093s0171.v1.1"/>
</dbReference>
<dbReference type="EnsemblPlants" id="Kaladp0093s0171.1.v1.1">
    <property type="protein sequence ID" value="Kaladp0093s0171.1.v1.1"/>
    <property type="gene ID" value="Kaladp0093s0171.v1.1"/>
</dbReference>
<accession>A0A7N0V0N8</accession>
<dbReference type="AlphaFoldDB" id="A0A7N0V0N8"/>